<feature type="region of interest" description="Disordered" evidence="1">
    <location>
        <begin position="1"/>
        <end position="29"/>
    </location>
</feature>
<dbReference type="eggNOG" id="ENOG502S50B">
    <property type="taxonomic scope" value="Eukaryota"/>
</dbReference>
<dbReference type="InParanoid" id="W2S0E5"/>
<evidence type="ECO:0000256" key="1">
    <source>
        <dbReference type="SAM" id="MobiDB-lite"/>
    </source>
</evidence>
<dbReference type="AlphaFoldDB" id="W2S0E5"/>
<dbReference type="GeneID" id="19971348"/>
<keyword evidence="4" id="KW-1185">Reference proteome</keyword>
<evidence type="ECO:0000313" key="4">
    <source>
        <dbReference type="Proteomes" id="UP000030752"/>
    </source>
</evidence>
<dbReference type="VEuPathDB" id="FungiDB:HMPREF1541_04009"/>
<dbReference type="EMBL" id="KB822719">
    <property type="protein sequence ID" value="ETN42070.1"/>
    <property type="molecule type" value="Genomic_DNA"/>
</dbReference>
<proteinExistence type="predicted"/>
<gene>
    <name evidence="3" type="ORF">HMPREF1541_04009</name>
</gene>
<dbReference type="Pfam" id="PF25482">
    <property type="entry name" value="DUF7905"/>
    <property type="match status" value="1"/>
</dbReference>
<dbReference type="OrthoDB" id="4739136at2759"/>
<sequence length="704" mass="81398">MSDHEGDVHDDWEDLSLPGGTSFSADSRRGTESLNYGIRLQQGLNGTPAGIARTGIAPRIAQNRVEPNYRPRIQAIAGIANRPGGIQGRTSRSKAEISPAVDNQGHRNFNAGLPEAAHYDLTIVWRSFLTNLKPEGKQTPSEIARMRLDEICRRTNTYLHPKDPDSVQIGIWGEDEDVERARAELTVFEHDIRRTGLRPNRDAWHKARGYDGRVEDRATRNLREKDLAAARLAHNKQSHFEYQAFLLWPYRVDMKRFREKHEDNLLREIQGSMMCSIDFFDTSIRYVRISAQDEREIHHVYQRMVNLIKEAVAEHGLFSRINRFRLPRASIYRDKIGLDMDPTTKIMIPTLHGDPLPEDEYEKWQSLCKQSDAQNRAILRNEMESIIQAMQAPGQQVRMRVTFTELGFRQYERPSDGQEYHKLDDFCEMLGKPLTEVGMAGIRSTSDTNLGDLVPILSAMPEFRDAETRFTLHFDFHGSNRSTLRFEREMYIGLTGELEDEANRWLQFSHAQNEYEVLEFNMLDFERLRANYSVHIGKTDLYESTEHERSLHGFSHNVTYTHDPRGLQAPARRRAVFPPGRKSLLRHEEITIARFSFKGPDARFEIVRKDMFDAGAQSGTNPSKTLWYAQYYYPEWDTLLGEFGNLKPGEEVSWPRKMETFFIPGMARNDHRPLPKGFNGFFSEVEEIQSLLQKAIQTLEESKM</sequence>
<evidence type="ECO:0000313" key="3">
    <source>
        <dbReference type="EMBL" id="ETN42070.1"/>
    </source>
</evidence>
<reference evidence="3 4" key="1">
    <citation type="submission" date="2013-03" db="EMBL/GenBank/DDBJ databases">
        <title>The Genome Sequence of Phialophora europaea CBS 101466.</title>
        <authorList>
            <consortium name="The Broad Institute Genomics Platform"/>
            <person name="Cuomo C."/>
            <person name="de Hoog S."/>
            <person name="Gorbushina A."/>
            <person name="Walker B."/>
            <person name="Young S.K."/>
            <person name="Zeng Q."/>
            <person name="Gargeya S."/>
            <person name="Fitzgerald M."/>
            <person name="Haas B."/>
            <person name="Abouelleil A."/>
            <person name="Allen A.W."/>
            <person name="Alvarado L."/>
            <person name="Arachchi H.M."/>
            <person name="Berlin A.M."/>
            <person name="Chapman S.B."/>
            <person name="Gainer-Dewar J."/>
            <person name="Goldberg J."/>
            <person name="Griggs A."/>
            <person name="Gujja S."/>
            <person name="Hansen M."/>
            <person name="Howarth C."/>
            <person name="Imamovic A."/>
            <person name="Ireland A."/>
            <person name="Larimer J."/>
            <person name="McCowan C."/>
            <person name="Murphy C."/>
            <person name="Pearson M."/>
            <person name="Poon T.W."/>
            <person name="Priest M."/>
            <person name="Roberts A."/>
            <person name="Saif S."/>
            <person name="Shea T."/>
            <person name="Sisk P."/>
            <person name="Sykes S."/>
            <person name="Wortman J."/>
            <person name="Nusbaum C."/>
            <person name="Birren B."/>
        </authorList>
    </citation>
    <scope>NUCLEOTIDE SEQUENCE [LARGE SCALE GENOMIC DNA]</scope>
    <source>
        <strain evidence="3 4">CBS 101466</strain>
    </source>
</reference>
<feature type="domain" description="DUF7905" evidence="2">
    <location>
        <begin position="363"/>
        <end position="663"/>
    </location>
</feature>
<protein>
    <recommendedName>
        <fullName evidence="2">DUF7905 domain-containing protein</fullName>
    </recommendedName>
</protein>
<dbReference type="InterPro" id="IPR057227">
    <property type="entry name" value="DUF7905"/>
</dbReference>
<dbReference type="Proteomes" id="UP000030752">
    <property type="component" value="Unassembled WGS sequence"/>
</dbReference>
<organism evidence="3 4">
    <name type="scientific">Cyphellophora europaea (strain CBS 101466)</name>
    <name type="common">Phialophora europaea</name>
    <dbReference type="NCBI Taxonomy" id="1220924"/>
    <lineage>
        <taxon>Eukaryota</taxon>
        <taxon>Fungi</taxon>
        <taxon>Dikarya</taxon>
        <taxon>Ascomycota</taxon>
        <taxon>Pezizomycotina</taxon>
        <taxon>Eurotiomycetes</taxon>
        <taxon>Chaetothyriomycetidae</taxon>
        <taxon>Chaetothyriales</taxon>
        <taxon>Cyphellophoraceae</taxon>
        <taxon>Cyphellophora</taxon>
    </lineage>
</organism>
<name>W2S0E5_CYPE1</name>
<dbReference type="RefSeq" id="XP_008716579.1">
    <property type="nucleotide sequence ID" value="XM_008718357.1"/>
</dbReference>
<accession>W2S0E5</accession>
<evidence type="ECO:0000259" key="2">
    <source>
        <dbReference type="Pfam" id="PF25482"/>
    </source>
</evidence>
<dbReference type="STRING" id="1220924.W2S0E5"/>
<dbReference type="HOGENOM" id="CLU_404912_0_0_1"/>